<evidence type="ECO:0000256" key="6">
    <source>
        <dbReference type="ARBA" id="ARBA00023038"/>
    </source>
</evidence>
<dbReference type="InterPro" id="IPR047944">
    <property type="entry name" value="LIMS1/2-like_LIM1"/>
</dbReference>
<dbReference type="SMART" id="SM00132">
    <property type="entry name" value="LIM"/>
    <property type="match status" value="5"/>
</dbReference>
<keyword evidence="6 7" id="KW-0440">LIM domain</keyword>
<keyword evidence="2 8" id="KW-0479">Metal-binding</keyword>
<dbReference type="AlphaFoldDB" id="T2MBA2"/>
<name>T2MBA2_HYDVU</name>
<dbReference type="PROSITE" id="PS00478">
    <property type="entry name" value="LIM_DOMAIN_1"/>
    <property type="match status" value="3"/>
</dbReference>
<sequence>MALVSGQSVCNVCNEVFENDEKMVNSNGALYHENCFVCAQCFRPFEDGVFYEFDGRQYCEYDFQQLYAPCCRGCKEYIIGRVIKAVNSNWHPDCFRCEICDDVLADAGFVKNAGRALCKRCNANEKSKGGRFMCHKCHTYIEEGKHIVYMGDPVHPWHYNCYECGKELDETCRKRNNELFCLRCHDKMGIPICGACRQPIEDERVVNAIGKQWHVDHFCCAKCEKPFYGNRHYERNGLAYCETHFNQLFGDLCFICNRAITRDVVTALNKCFCVQHFTCNGCNMKLTLKSKFQEIDMKPLCLRCHEKLPKELRKRLKKPEPVSR</sequence>
<dbReference type="GO" id="GO:0005737">
    <property type="term" value="C:cytoplasm"/>
    <property type="evidence" value="ECO:0007669"/>
    <property type="project" value="TreeGrafter"/>
</dbReference>
<evidence type="ECO:0000256" key="7">
    <source>
        <dbReference type="PIRNR" id="PIRNR038003"/>
    </source>
</evidence>
<dbReference type="KEGG" id="hmg:100215143"/>
<keyword evidence="3" id="KW-0677">Repeat</keyword>
<feature type="domain" description="LIM zinc-binding" evidence="9">
    <location>
        <begin position="191"/>
        <end position="251"/>
    </location>
</feature>
<evidence type="ECO:0000256" key="2">
    <source>
        <dbReference type="ARBA" id="ARBA00022723"/>
    </source>
</evidence>
<evidence type="ECO:0000313" key="11">
    <source>
        <dbReference type="Proteomes" id="UP001652625"/>
    </source>
</evidence>
<keyword evidence="5" id="KW-0965">Cell junction</keyword>
<dbReference type="Pfam" id="PF00412">
    <property type="entry name" value="LIM"/>
    <property type="match status" value="5"/>
</dbReference>
<dbReference type="OrthoDB" id="20689at2759"/>
<comment type="subcellular location">
    <subcellularLocation>
        <location evidence="1">Cell junction</location>
    </subcellularLocation>
</comment>
<dbReference type="GO" id="GO:2001046">
    <property type="term" value="P:positive regulation of integrin-mediated signaling pathway"/>
    <property type="evidence" value="ECO:0007669"/>
    <property type="project" value="TreeGrafter"/>
</dbReference>
<dbReference type="SUPFAM" id="SSF57716">
    <property type="entry name" value="Glucocorticoid receptor-like (DNA-binding domain)"/>
    <property type="match status" value="6"/>
</dbReference>
<dbReference type="GeneID" id="100215143"/>
<evidence type="ECO:0000313" key="10">
    <source>
        <dbReference type="EMBL" id="CDG69155.1"/>
    </source>
</evidence>
<dbReference type="CDD" id="cd09333">
    <property type="entry name" value="LIM3_PINCH"/>
    <property type="match status" value="1"/>
</dbReference>
<dbReference type="OMA" id="RYVCHKC"/>
<keyword evidence="4 8" id="KW-0862">Zinc</keyword>
<dbReference type="CDD" id="cd09332">
    <property type="entry name" value="LIM2_PINCH"/>
    <property type="match status" value="1"/>
</dbReference>
<dbReference type="PANTHER" id="PTHR24210:SF0">
    <property type="entry name" value="LIM DOMAIN-CONTAINING PROTEIN"/>
    <property type="match status" value="1"/>
</dbReference>
<feature type="domain" description="LIM zinc-binding" evidence="9">
    <location>
        <begin position="8"/>
        <end position="69"/>
    </location>
</feature>
<dbReference type="PANTHER" id="PTHR24210">
    <property type="entry name" value="LIM DOMAIN-CONTAINING PROTEIN"/>
    <property type="match status" value="1"/>
</dbReference>
<dbReference type="GO" id="GO:0005911">
    <property type="term" value="C:cell-cell junction"/>
    <property type="evidence" value="ECO:0007669"/>
    <property type="project" value="TreeGrafter"/>
</dbReference>
<dbReference type="InterPro" id="IPR001781">
    <property type="entry name" value="Znf_LIM"/>
</dbReference>
<evidence type="ECO:0000256" key="4">
    <source>
        <dbReference type="ARBA" id="ARBA00022833"/>
    </source>
</evidence>
<protein>
    <recommendedName>
        <fullName evidence="7">LIM domain-containing protein</fullName>
    </recommendedName>
</protein>
<dbReference type="InterPro" id="IPR047946">
    <property type="entry name" value="PINCH-1/2-like"/>
</dbReference>
<dbReference type="CDD" id="cd09331">
    <property type="entry name" value="LIM1_PINCH"/>
    <property type="match status" value="1"/>
</dbReference>
<dbReference type="InterPro" id="IPR017351">
    <property type="entry name" value="PINCH-1-4-like"/>
</dbReference>
<evidence type="ECO:0000313" key="12">
    <source>
        <dbReference type="RefSeq" id="XP_065671464.1"/>
    </source>
</evidence>
<reference evidence="12" key="2">
    <citation type="submission" date="2025-05" db="UniProtKB">
        <authorList>
            <consortium name="RefSeq"/>
        </authorList>
    </citation>
    <scope>IDENTIFICATION</scope>
</reference>
<dbReference type="Gene3D" id="2.10.110.10">
    <property type="entry name" value="Cysteine Rich Protein"/>
    <property type="match status" value="5"/>
</dbReference>
<dbReference type="RefSeq" id="XP_002164622.2">
    <property type="nucleotide sequence ID" value="XM_002164586.3"/>
</dbReference>
<evidence type="ECO:0000259" key="9">
    <source>
        <dbReference type="PROSITE" id="PS50023"/>
    </source>
</evidence>
<dbReference type="GO" id="GO:0045216">
    <property type="term" value="P:cell-cell junction organization"/>
    <property type="evidence" value="ECO:0007669"/>
    <property type="project" value="TreeGrafter"/>
</dbReference>
<dbReference type="CDD" id="cd09334">
    <property type="entry name" value="LIM4_PINCH"/>
    <property type="match status" value="1"/>
</dbReference>
<keyword evidence="11" id="KW-1185">Reference proteome</keyword>
<feature type="domain" description="LIM zinc-binding" evidence="9">
    <location>
        <begin position="71"/>
        <end position="128"/>
    </location>
</feature>
<proteinExistence type="evidence at transcript level"/>
<dbReference type="GO" id="GO:0046872">
    <property type="term" value="F:metal ion binding"/>
    <property type="evidence" value="ECO:0007669"/>
    <property type="project" value="UniProtKB-KW"/>
</dbReference>
<evidence type="ECO:0000256" key="5">
    <source>
        <dbReference type="ARBA" id="ARBA00022949"/>
    </source>
</evidence>
<dbReference type="FunFam" id="2.10.110.10:FF:000011">
    <property type="entry name" value="Lim and senescent cell antigen-like-containing"/>
    <property type="match status" value="1"/>
</dbReference>
<dbReference type="RefSeq" id="XP_065671464.1">
    <property type="nucleotide sequence ID" value="XM_065815392.1"/>
</dbReference>
<accession>T2MBA2</accession>
<organism evidence="10">
    <name type="scientific">Hydra vulgaris</name>
    <name type="common">Hydra</name>
    <name type="synonym">Hydra attenuata</name>
    <dbReference type="NCBI Taxonomy" id="6087"/>
    <lineage>
        <taxon>Eukaryota</taxon>
        <taxon>Metazoa</taxon>
        <taxon>Cnidaria</taxon>
        <taxon>Hydrozoa</taxon>
        <taxon>Hydroidolina</taxon>
        <taxon>Anthoathecata</taxon>
        <taxon>Aplanulata</taxon>
        <taxon>Hydridae</taxon>
        <taxon>Hydra</taxon>
    </lineage>
</organism>
<evidence type="ECO:0000256" key="1">
    <source>
        <dbReference type="ARBA" id="ARBA00004282"/>
    </source>
</evidence>
<dbReference type="EMBL" id="HAAD01002923">
    <property type="protein sequence ID" value="CDG69155.1"/>
    <property type="molecule type" value="mRNA"/>
</dbReference>
<evidence type="ECO:0000256" key="8">
    <source>
        <dbReference type="PROSITE-ProRule" id="PRU00125"/>
    </source>
</evidence>
<dbReference type="FunFam" id="2.10.110.10:FF:000017">
    <property type="entry name" value="Lim and senescent cell antigen-like-containing"/>
    <property type="match status" value="1"/>
</dbReference>
<dbReference type="PROSITE" id="PS50023">
    <property type="entry name" value="LIM_DOMAIN_2"/>
    <property type="match status" value="3"/>
</dbReference>
<reference evidence="10" key="1">
    <citation type="journal article" date="2013" name="Genome Biol. Evol.">
        <title>Punctuated emergences of genetic and phenotypic innovations in eumetazoan, bilaterian, euteleostome, and hominidae ancestors.</title>
        <authorList>
            <person name="Wenger Y."/>
            <person name="Galliot B."/>
        </authorList>
    </citation>
    <scope>NUCLEOTIDE SEQUENCE</scope>
    <source>
        <tissue evidence="10">Whole animals</tissue>
    </source>
</reference>
<dbReference type="Proteomes" id="UP001652625">
    <property type="component" value="Chromosome 13"/>
</dbReference>
<gene>
    <name evidence="10" type="primary">LIMS2</name>
    <name evidence="12" type="synonym">LOC100215143</name>
</gene>
<dbReference type="GO" id="GO:0005925">
    <property type="term" value="C:focal adhesion"/>
    <property type="evidence" value="ECO:0007669"/>
    <property type="project" value="InterPro"/>
</dbReference>
<dbReference type="PIRSF" id="PIRSF038003">
    <property type="entry name" value="PINCH"/>
    <property type="match status" value="1"/>
</dbReference>
<evidence type="ECO:0000256" key="3">
    <source>
        <dbReference type="ARBA" id="ARBA00022737"/>
    </source>
</evidence>
<dbReference type="GO" id="GO:0098609">
    <property type="term" value="P:cell-cell adhesion"/>
    <property type="evidence" value="ECO:0007669"/>
    <property type="project" value="TreeGrafter"/>
</dbReference>
<dbReference type="GO" id="GO:1900026">
    <property type="term" value="P:positive regulation of substrate adhesion-dependent cell spreading"/>
    <property type="evidence" value="ECO:0007669"/>
    <property type="project" value="TreeGrafter"/>
</dbReference>